<comment type="caution">
    <text evidence="1">The sequence shown here is derived from an EMBL/GenBank/DDBJ whole genome shotgun (WGS) entry which is preliminary data.</text>
</comment>
<dbReference type="EMBL" id="VSSQ01046692">
    <property type="protein sequence ID" value="MPN00654.1"/>
    <property type="molecule type" value="Genomic_DNA"/>
</dbReference>
<evidence type="ECO:0000313" key="1">
    <source>
        <dbReference type="EMBL" id="MPN00654.1"/>
    </source>
</evidence>
<dbReference type="AlphaFoldDB" id="A0A645EIV6"/>
<gene>
    <name evidence="1" type="ORF">SDC9_147850</name>
</gene>
<accession>A0A645EIV6</accession>
<organism evidence="1">
    <name type="scientific">bioreactor metagenome</name>
    <dbReference type="NCBI Taxonomy" id="1076179"/>
    <lineage>
        <taxon>unclassified sequences</taxon>
        <taxon>metagenomes</taxon>
        <taxon>ecological metagenomes</taxon>
    </lineage>
</organism>
<name>A0A645EIV6_9ZZZZ</name>
<protein>
    <submittedName>
        <fullName evidence="1">Uncharacterized protein</fullName>
    </submittedName>
</protein>
<proteinExistence type="predicted"/>
<reference evidence="1" key="1">
    <citation type="submission" date="2019-08" db="EMBL/GenBank/DDBJ databases">
        <authorList>
            <person name="Kucharzyk K."/>
            <person name="Murdoch R.W."/>
            <person name="Higgins S."/>
            <person name="Loffler F."/>
        </authorList>
    </citation>
    <scope>NUCLEOTIDE SEQUENCE</scope>
</reference>
<sequence length="203" mass="22948">MPVQDSNLIGVINENYFIFENKGDFTDSALRSIPYIEYCFRTGYNKGDDNFKTIIKNEMFDLTRKIQTGSKDNELLSSLVVTADGIEAVYKPSGSDDTQFYADATDIPTTITSYNPDIKQFVIEITTNQMSDKLKYNVQYPTEDNLYISSYQIISKENKTLILLTLRDNASGYTADVNRSTDTNQFPYFTLSFGKSPASQLNG</sequence>